<sequence length="218" mass="23973">MKGEFLSPSTVVQDTPERPWKFPSYLVSCYRTYIDPSLAKELLTSILHAVSDTTLLIAVRYMARGSFQLSLANCTDVAQPRVCKYLRIVAKAIADLAPEFISFPEPEQEQGTMNEFFSIARIPGVIGCTDGCHVPIQNPGGQNPELYRCRKGWMSINVMAVCDASLKSTDLVVGWPGSALASLIFTSSALYDRLESGVHQGFLLGDSWYANPICSLHS</sequence>
<name>A0A423SF32_PENVA</name>
<reference evidence="4 5" key="1">
    <citation type="submission" date="2018-04" db="EMBL/GenBank/DDBJ databases">
        <authorList>
            <person name="Zhang X."/>
            <person name="Yuan J."/>
            <person name="Li F."/>
            <person name="Xiang J."/>
        </authorList>
    </citation>
    <scope>NUCLEOTIDE SEQUENCE [LARGE SCALE GENOMIC DNA]</scope>
    <source>
        <tissue evidence="4">Muscle</tissue>
    </source>
</reference>
<evidence type="ECO:0000313" key="5">
    <source>
        <dbReference type="Proteomes" id="UP000283509"/>
    </source>
</evidence>
<dbReference type="EMBL" id="QCYY01003538">
    <property type="protein sequence ID" value="ROT62829.1"/>
    <property type="molecule type" value="Genomic_DNA"/>
</dbReference>
<dbReference type="Proteomes" id="UP000283509">
    <property type="component" value="Unassembled WGS sequence"/>
</dbReference>
<dbReference type="InterPro" id="IPR027806">
    <property type="entry name" value="HARBI1_dom"/>
</dbReference>
<keyword evidence="2" id="KW-0479">Metal-binding</keyword>
<organism evidence="4 5">
    <name type="scientific">Penaeus vannamei</name>
    <name type="common">Whiteleg shrimp</name>
    <name type="synonym">Litopenaeus vannamei</name>
    <dbReference type="NCBI Taxonomy" id="6689"/>
    <lineage>
        <taxon>Eukaryota</taxon>
        <taxon>Metazoa</taxon>
        <taxon>Ecdysozoa</taxon>
        <taxon>Arthropoda</taxon>
        <taxon>Crustacea</taxon>
        <taxon>Multicrustacea</taxon>
        <taxon>Malacostraca</taxon>
        <taxon>Eumalacostraca</taxon>
        <taxon>Eucarida</taxon>
        <taxon>Decapoda</taxon>
        <taxon>Dendrobranchiata</taxon>
        <taxon>Penaeoidea</taxon>
        <taxon>Penaeidae</taxon>
        <taxon>Penaeus</taxon>
    </lineage>
</organism>
<comment type="cofactor">
    <cofactor evidence="1">
        <name>a divalent metal cation</name>
        <dbReference type="ChEBI" id="CHEBI:60240"/>
    </cofactor>
</comment>
<reference evidence="4 5" key="2">
    <citation type="submission" date="2019-01" db="EMBL/GenBank/DDBJ databases">
        <title>The decoding of complex shrimp genome reveals the adaptation for benthos swimmer, frequently molting mechanism and breeding impact on genome.</title>
        <authorList>
            <person name="Sun Y."/>
            <person name="Gao Y."/>
            <person name="Yu Y."/>
        </authorList>
    </citation>
    <scope>NUCLEOTIDE SEQUENCE [LARGE SCALE GENOMIC DNA]</scope>
    <source>
        <tissue evidence="4">Muscle</tissue>
    </source>
</reference>
<proteinExistence type="predicted"/>
<dbReference type="STRING" id="6689.A0A423SF32"/>
<comment type="caution">
    <text evidence="4">The sequence shown here is derived from an EMBL/GenBank/DDBJ whole genome shotgun (WGS) entry which is preliminary data.</text>
</comment>
<accession>A0A423SF32</accession>
<dbReference type="AlphaFoldDB" id="A0A423SF32"/>
<dbReference type="OrthoDB" id="2430314at2759"/>
<keyword evidence="5" id="KW-1185">Reference proteome</keyword>
<evidence type="ECO:0000259" key="3">
    <source>
        <dbReference type="Pfam" id="PF13359"/>
    </source>
</evidence>
<feature type="domain" description="DDE Tnp4" evidence="3">
    <location>
        <begin position="130"/>
        <end position="210"/>
    </location>
</feature>
<gene>
    <name evidence="4" type="ORF">C7M84_019307</name>
</gene>
<dbReference type="Pfam" id="PF13359">
    <property type="entry name" value="DDE_Tnp_4"/>
    <property type="match status" value="1"/>
</dbReference>
<protein>
    <submittedName>
        <fullName evidence="4">Putative nuclease HARBI1</fullName>
    </submittedName>
</protein>
<evidence type="ECO:0000313" key="4">
    <source>
        <dbReference type="EMBL" id="ROT62829.1"/>
    </source>
</evidence>
<evidence type="ECO:0000256" key="2">
    <source>
        <dbReference type="ARBA" id="ARBA00022723"/>
    </source>
</evidence>
<dbReference type="GO" id="GO:0046872">
    <property type="term" value="F:metal ion binding"/>
    <property type="evidence" value="ECO:0007669"/>
    <property type="project" value="UniProtKB-KW"/>
</dbReference>
<evidence type="ECO:0000256" key="1">
    <source>
        <dbReference type="ARBA" id="ARBA00001968"/>
    </source>
</evidence>